<feature type="compositionally biased region" description="Basic and acidic residues" evidence="1">
    <location>
        <begin position="1"/>
        <end position="16"/>
    </location>
</feature>
<sequence length="294" mass="32739">MYSDPISDRGPIRDRLGSNPFNQRTLLQRQPPDRANRNGALYADKNYTVRKAVPENLTSKLGKELQISSRSNSFSAREGPRMSAKNYQTPKNASCVESKDKGTTQVRSGKESAAVSSGENKRIMRLTVETFLEKLGLSKYLATFKAEEIDMYAMRHMNEDDLKAIGLPMVRLATVLLSLCRLSGIDTIYYPMFYHVLFACRRAPGLDPFNPCQVSDLWSSNNREVPSLRSGLSAESPSSSCLVSGILACVRPKDDHDLKTLAEGFLFLLRRLIEAGDFVDDGDDDEASSVVINR</sequence>
<dbReference type="Gramene" id="ONK66703">
    <property type="protein sequence ID" value="ONK66703"/>
    <property type="gene ID" value="A4U43_C06F11090"/>
</dbReference>
<dbReference type="Gene3D" id="1.10.150.50">
    <property type="entry name" value="Transcription Factor, Ets-1"/>
    <property type="match status" value="1"/>
</dbReference>
<dbReference type="InterPro" id="IPR001660">
    <property type="entry name" value="SAM"/>
</dbReference>
<feature type="region of interest" description="Disordered" evidence="1">
    <location>
        <begin position="1"/>
        <end position="40"/>
    </location>
</feature>
<feature type="compositionally biased region" description="Polar residues" evidence="1">
    <location>
        <begin position="19"/>
        <end position="28"/>
    </location>
</feature>
<accession>A0A5P1EM19</accession>
<name>A0A5P1EM19_ASPOF</name>
<proteinExistence type="predicted"/>
<organism evidence="3 4">
    <name type="scientific">Asparagus officinalis</name>
    <name type="common">Garden asparagus</name>
    <dbReference type="NCBI Taxonomy" id="4686"/>
    <lineage>
        <taxon>Eukaryota</taxon>
        <taxon>Viridiplantae</taxon>
        <taxon>Streptophyta</taxon>
        <taxon>Embryophyta</taxon>
        <taxon>Tracheophyta</taxon>
        <taxon>Spermatophyta</taxon>
        <taxon>Magnoliopsida</taxon>
        <taxon>Liliopsida</taxon>
        <taxon>Asparagales</taxon>
        <taxon>Asparagaceae</taxon>
        <taxon>Asparagoideae</taxon>
        <taxon>Asparagus</taxon>
    </lineage>
</organism>
<dbReference type="Pfam" id="PF00536">
    <property type="entry name" value="SAM_1"/>
    <property type="match status" value="1"/>
</dbReference>
<feature type="region of interest" description="Disordered" evidence="1">
    <location>
        <begin position="68"/>
        <end position="114"/>
    </location>
</feature>
<keyword evidence="4" id="KW-1185">Reference proteome</keyword>
<dbReference type="PROSITE" id="PS50105">
    <property type="entry name" value="SAM_DOMAIN"/>
    <property type="match status" value="1"/>
</dbReference>
<evidence type="ECO:0000313" key="3">
    <source>
        <dbReference type="EMBL" id="ONK66703.1"/>
    </source>
</evidence>
<evidence type="ECO:0000259" key="2">
    <source>
        <dbReference type="PROSITE" id="PS50105"/>
    </source>
</evidence>
<evidence type="ECO:0000256" key="1">
    <source>
        <dbReference type="SAM" id="MobiDB-lite"/>
    </source>
</evidence>
<reference evidence="4" key="1">
    <citation type="journal article" date="2017" name="Nat. Commun.">
        <title>The asparagus genome sheds light on the origin and evolution of a young Y chromosome.</title>
        <authorList>
            <person name="Harkess A."/>
            <person name="Zhou J."/>
            <person name="Xu C."/>
            <person name="Bowers J.E."/>
            <person name="Van der Hulst R."/>
            <person name="Ayyampalayam S."/>
            <person name="Mercati F."/>
            <person name="Riccardi P."/>
            <person name="McKain M.R."/>
            <person name="Kakrana A."/>
            <person name="Tang H."/>
            <person name="Ray J."/>
            <person name="Groenendijk J."/>
            <person name="Arikit S."/>
            <person name="Mathioni S.M."/>
            <person name="Nakano M."/>
            <person name="Shan H."/>
            <person name="Telgmann-Rauber A."/>
            <person name="Kanno A."/>
            <person name="Yue Z."/>
            <person name="Chen H."/>
            <person name="Li W."/>
            <person name="Chen Y."/>
            <person name="Xu X."/>
            <person name="Zhang Y."/>
            <person name="Luo S."/>
            <person name="Chen H."/>
            <person name="Gao J."/>
            <person name="Mao Z."/>
            <person name="Pires J.C."/>
            <person name="Luo M."/>
            <person name="Kudrna D."/>
            <person name="Wing R.A."/>
            <person name="Meyers B.C."/>
            <person name="Yi K."/>
            <person name="Kong H."/>
            <person name="Lavrijsen P."/>
            <person name="Sunseri F."/>
            <person name="Falavigna A."/>
            <person name="Ye Y."/>
            <person name="Leebens-Mack J.H."/>
            <person name="Chen G."/>
        </authorList>
    </citation>
    <scope>NUCLEOTIDE SEQUENCE [LARGE SCALE GENOMIC DNA]</scope>
    <source>
        <strain evidence="4">cv. DH0086</strain>
    </source>
</reference>
<dbReference type="Proteomes" id="UP000243459">
    <property type="component" value="Chromosome 6"/>
</dbReference>
<gene>
    <name evidence="3" type="ORF">A4U43_C06F11090</name>
</gene>
<dbReference type="AlphaFoldDB" id="A0A5P1EM19"/>
<feature type="domain" description="SAM" evidence="2">
    <location>
        <begin position="127"/>
        <end position="167"/>
    </location>
</feature>
<evidence type="ECO:0000313" key="4">
    <source>
        <dbReference type="Proteomes" id="UP000243459"/>
    </source>
</evidence>
<protein>
    <recommendedName>
        <fullName evidence="2">SAM domain-containing protein</fullName>
    </recommendedName>
</protein>
<dbReference type="EMBL" id="CM007386">
    <property type="protein sequence ID" value="ONK66703.1"/>
    <property type="molecule type" value="Genomic_DNA"/>
</dbReference>
<dbReference type="InterPro" id="IPR013761">
    <property type="entry name" value="SAM/pointed_sf"/>
</dbReference>
<dbReference type="SUPFAM" id="SSF47769">
    <property type="entry name" value="SAM/Pointed domain"/>
    <property type="match status" value="1"/>
</dbReference>
<dbReference type="OMA" id="EESQHAY"/>